<reference evidence="3" key="2">
    <citation type="submission" date="2020-05" db="UniProtKB">
        <authorList>
            <consortium name="EnsemblMetazoa"/>
        </authorList>
    </citation>
    <scope>IDENTIFICATION</scope>
    <source>
        <strain evidence="3">FAR1</strain>
    </source>
</reference>
<feature type="signal peptide" evidence="2">
    <location>
        <begin position="1"/>
        <end position="21"/>
    </location>
</feature>
<evidence type="ECO:0008006" key="5">
    <source>
        <dbReference type="Google" id="ProtNLM"/>
    </source>
</evidence>
<evidence type="ECO:0000256" key="1">
    <source>
        <dbReference type="SAM" id="MobiDB-lite"/>
    </source>
</evidence>
<dbReference type="VEuPathDB" id="VectorBase:AFAF013248"/>
<feature type="chain" id="PRO_5008133175" description="Secreted protein" evidence="2">
    <location>
        <begin position="22"/>
        <end position="127"/>
    </location>
</feature>
<evidence type="ECO:0000313" key="3">
    <source>
        <dbReference type="EnsemblMetazoa" id="AFAF013248-PA"/>
    </source>
</evidence>
<evidence type="ECO:0000313" key="4">
    <source>
        <dbReference type="Proteomes" id="UP000075886"/>
    </source>
</evidence>
<reference evidence="4" key="1">
    <citation type="submission" date="2014-01" db="EMBL/GenBank/DDBJ databases">
        <title>The Genome Sequence of Anopheles farauti FAR1 (V2).</title>
        <authorList>
            <consortium name="The Broad Institute Genomics Platform"/>
            <person name="Neafsey D.E."/>
            <person name="Besansky N."/>
            <person name="Howell P."/>
            <person name="Walton C."/>
            <person name="Young S.K."/>
            <person name="Zeng Q."/>
            <person name="Gargeya S."/>
            <person name="Fitzgerald M."/>
            <person name="Haas B."/>
            <person name="Abouelleil A."/>
            <person name="Allen A.W."/>
            <person name="Alvarado L."/>
            <person name="Arachchi H.M."/>
            <person name="Berlin A.M."/>
            <person name="Chapman S.B."/>
            <person name="Gainer-Dewar J."/>
            <person name="Goldberg J."/>
            <person name="Griggs A."/>
            <person name="Gujja S."/>
            <person name="Hansen M."/>
            <person name="Howarth C."/>
            <person name="Imamovic A."/>
            <person name="Ireland A."/>
            <person name="Larimer J."/>
            <person name="McCowan C."/>
            <person name="Murphy C."/>
            <person name="Pearson M."/>
            <person name="Poon T.W."/>
            <person name="Priest M."/>
            <person name="Roberts A."/>
            <person name="Saif S."/>
            <person name="Shea T."/>
            <person name="Sisk P."/>
            <person name="Sykes S."/>
            <person name="Wortman J."/>
            <person name="Nusbaum C."/>
            <person name="Birren B."/>
        </authorList>
    </citation>
    <scope>NUCLEOTIDE SEQUENCE [LARGE SCALE GENOMIC DNA]</scope>
    <source>
        <strain evidence="4">FAR1</strain>
    </source>
</reference>
<proteinExistence type="predicted"/>
<feature type="compositionally biased region" description="Polar residues" evidence="1">
    <location>
        <begin position="111"/>
        <end position="127"/>
    </location>
</feature>
<dbReference type="Proteomes" id="UP000075886">
    <property type="component" value="Unassembled WGS sequence"/>
</dbReference>
<feature type="region of interest" description="Disordered" evidence="1">
    <location>
        <begin position="72"/>
        <end position="127"/>
    </location>
</feature>
<organism evidence="3 4">
    <name type="scientific">Anopheles farauti</name>
    <dbReference type="NCBI Taxonomy" id="69004"/>
    <lineage>
        <taxon>Eukaryota</taxon>
        <taxon>Metazoa</taxon>
        <taxon>Ecdysozoa</taxon>
        <taxon>Arthropoda</taxon>
        <taxon>Hexapoda</taxon>
        <taxon>Insecta</taxon>
        <taxon>Pterygota</taxon>
        <taxon>Neoptera</taxon>
        <taxon>Endopterygota</taxon>
        <taxon>Diptera</taxon>
        <taxon>Nematocera</taxon>
        <taxon>Culicoidea</taxon>
        <taxon>Culicidae</taxon>
        <taxon>Anophelinae</taxon>
        <taxon>Anopheles</taxon>
    </lineage>
</organism>
<keyword evidence="2" id="KW-0732">Signal</keyword>
<accession>A0A182QMN1</accession>
<feature type="region of interest" description="Disordered" evidence="1">
    <location>
        <begin position="26"/>
        <end position="46"/>
    </location>
</feature>
<dbReference type="EMBL" id="AXCN02000367">
    <property type="status" value="NOT_ANNOTATED_CDS"/>
    <property type="molecule type" value="Genomic_DNA"/>
</dbReference>
<dbReference type="EnsemblMetazoa" id="AFAF013248-RA">
    <property type="protein sequence ID" value="AFAF013248-PA"/>
    <property type="gene ID" value="AFAF013248"/>
</dbReference>
<protein>
    <recommendedName>
        <fullName evidence="5">Secreted protein</fullName>
    </recommendedName>
</protein>
<evidence type="ECO:0000256" key="2">
    <source>
        <dbReference type="SAM" id="SignalP"/>
    </source>
</evidence>
<name>A0A182QMN1_9DIPT</name>
<keyword evidence="4" id="KW-1185">Reference proteome</keyword>
<dbReference type="AlphaFoldDB" id="A0A182QMN1"/>
<sequence>MVSGVMRLAVVAVLLIGYVLAMPAEEDTRKVRPEGQPQGGLADAGSIHEEVVVGAQLYVRKKPATALRRQQREIRHHDHLTHSTSHVNRLESPGKEQPLLGKHHHKVAPSWKNTKANTTKVNQHSRQ</sequence>